<dbReference type="PANTHER" id="PTHR46558:SF11">
    <property type="entry name" value="HTH-TYPE TRANSCRIPTIONAL REGULATOR XRE"/>
    <property type="match status" value="1"/>
</dbReference>
<keyword evidence="4" id="KW-1185">Reference proteome</keyword>
<feature type="domain" description="HTH cro/C1-type" evidence="2">
    <location>
        <begin position="7"/>
        <end position="61"/>
    </location>
</feature>
<dbReference type="GO" id="GO:0003677">
    <property type="term" value="F:DNA binding"/>
    <property type="evidence" value="ECO:0007669"/>
    <property type="project" value="UniProtKB-KW"/>
</dbReference>
<reference evidence="3" key="1">
    <citation type="submission" date="2020-09" db="EMBL/GenBank/DDBJ databases">
        <title>New species isolated from human feces.</title>
        <authorList>
            <person name="Kitahara M."/>
            <person name="Shigeno Y."/>
            <person name="Shime M."/>
            <person name="Matsumoto Y."/>
            <person name="Nakamura S."/>
            <person name="Motooka D."/>
            <person name="Fukuoka S."/>
            <person name="Nishikawa H."/>
            <person name="Benno Y."/>
        </authorList>
    </citation>
    <scope>NUCLEOTIDE SEQUENCE</scope>
    <source>
        <strain evidence="3">MM59</strain>
    </source>
</reference>
<gene>
    <name evidence="3" type="ORF">MM59RIKEN_28010</name>
</gene>
<organism evidence="3 4">
    <name type="scientific">Pusillibacter faecalis</name>
    <dbReference type="NCBI Taxonomy" id="2714358"/>
    <lineage>
        <taxon>Bacteria</taxon>
        <taxon>Bacillati</taxon>
        <taxon>Bacillota</taxon>
        <taxon>Clostridia</taxon>
        <taxon>Eubacteriales</taxon>
        <taxon>Oscillospiraceae</taxon>
        <taxon>Pusillibacter</taxon>
    </lineage>
</organism>
<proteinExistence type="predicted"/>
<keyword evidence="1" id="KW-0238">DNA-binding</keyword>
<evidence type="ECO:0000313" key="4">
    <source>
        <dbReference type="Proteomes" id="UP000679848"/>
    </source>
</evidence>
<sequence length="72" mass="8249">MKIGNRLKELRKERSETQVQVANAIGMGDRHYQRLENDDGLPGLEIFCALAEHFGVSMDYLAGRTDRREVSR</sequence>
<dbReference type="SMART" id="SM00530">
    <property type="entry name" value="HTH_XRE"/>
    <property type="match status" value="1"/>
</dbReference>
<evidence type="ECO:0000256" key="1">
    <source>
        <dbReference type="ARBA" id="ARBA00023125"/>
    </source>
</evidence>
<dbReference type="PANTHER" id="PTHR46558">
    <property type="entry name" value="TRACRIPTIONAL REGULATORY PROTEIN-RELATED-RELATED"/>
    <property type="match status" value="1"/>
</dbReference>
<dbReference type="PROSITE" id="PS50943">
    <property type="entry name" value="HTH_CROC1"/>
    <property type="match status" value="1"/>
</dbReference>
<dbReference type="CDD" id="cd00093">
    <property type="entry name" value="HTH_XRE"/>
    <property type="match status" value="1"/>
</dbReference>
<accession>A0A810QHL1</accession>
<dbReference type="Gene3D" id="1.10.260.40">
    <property type="entry name" value="lambda repressor-like DNA-binding domains"/>
    <property type="match status" value="1"/>
</dbReference>
<evidence type="ECO:0000259" key="2">
    <source>
        <dbReference type="PROSITE" id="PS50943"/>
    </source>
</evidence>
<evidence type="ECO:0000313" key="3">
    <source>
        <dbReference type="EMBL" id="BCK85482.1"/>
    </source>
</evidence>
<dbReference type="InterPro" id="IPR010982">
    <property type="entry name" value="Lambda_DNA-bd_dom_sf"/>
</dbReference>
<dbReference type="KEGG" id="pfaa:MM59RIKEN_28010"/>
<dbReference type="RefSeq" id="WP_187030650.1">
    <property type="nucleotide sequence ID" value="NZ_AP023420.1"/>
</dbReference>
<name>A0A810QHL1_9FIRM</name>
<dbReference type="SUPFAM" id="SSF47413">
    <property type="entry name" value="lambda repressor-like DNA-binding domains"/>
    <property type="match status" value="1"/>
</dbReference>
<dbReference type="AlphaFoldDB" id="A0A810QHL1"/>
<protein>
    <recommendedName>
        <fullName evidence="2">HTH cro/C1-type domain-containing protein</fullName>
    </recommendedName>
</protein>
<dbReference type="Proteomes" id="UP000679848">
    <property type="component" value="Chromosome"/>
</dbReference>
<dbReference type="EMBL" id="AP023420">
    <property type="protein sequence ID" value="BCK85482.1"/>
    <property type="molecule type" value="Genomic_DNA"/>
</dbReference>
<dbReference type="Pfam" id="PF01381">
    <property type="entry name" value="HTH_3"/>
    <property type="match status" value="1"/>
</dbReference>
<dbReference type="InterPro" id="IPR001387">
    <property type="entry name" value="Cro/C1-type_HTH"/>
</dbReference>